<evidence type="ECO:0000313" key="17">
    <source>
        <dbReference type="EMBL" id="NWJ47477.1"/>
    </source>
</evidence>
<dbReference type="SMART" id="SM00904">
    <property type="entry name" value="Flavokinase"/>
    <property type="match status" value="1"/>
</dbReference>
<evidence type="ECO:0000256" key="10">
    <source>
        <dbReference type="ARBA" id="ARBA00022827"/>
    </source>
</evidence>
<keyword evidence="7 15" id="KW-0548">Nucleotidyltransferase</keyword>
<evidence type="ECO:0000256" key="14">
    <source>
        <dbReference type="ARBA" id="ARBA00049494"/>
    </source>
</evidence>
<dbReference type="GO" id="GO:0006747">
    <property type="term" value="P:FAD biosynthetic process"/>
    <property type="evidence" value="ECO:0007669"/>
    <property type="project" value="UniProtKB-UniRule"/>
</dbReference>
<dbReference type="CDD" id="cd02064">
    <property type="entry name" value="FAD_synthetase_N"/>
    <property type="match status" value="1"/>
</dbReference>
<dbReference type="Proteomes" id="UP000521676">
    <property type="component" value="Unassembled WGS sequence"/>
</dbReference>
<keyword evidence="5 15" id="KW-0288">FMN</keyword>
<name>A0A8T7M5T4_9CHLR</name>
<comment type="pathway">
    <text evidence="3 15">Cofactor biosynthesis; FMN biosynthesis; FMN from riboflavin (ATP route): step 1/1.</text>
</comment>
<comment type="function">
    <text evidence="1">Catalyzes the phosphorylation of riboflavin to FMN followed by the adenylation of FMN to FAD.</text>
</comment>
<dbReference type="GO" id="GO:0005524">
    <property type="term" value="F:ATP binding"/>
    <property type="evidence" value="ECO:0007669"/>
    <property type="project" value="UniProtKB-UniRule"/>
</dbReference>
<dbReference type="GO" id="GO:0009231">
    <property type="term" value="P:riboflavin biosynthetic process"/>
    <property type="evidence" value="ECO:0007669"/>
    <property type="project" value="InterPro"/>
</dbReference>
<comment type="catalytic activity">
    <reaction evidence="13 15">
        <text>riboflavin + ATP = FMN + ADP + H(+)</text>
        <dbReference type="Rhea" id="RHEA:14357"/>
        <dbReference type="ChEBI" id="CHEBI:15378"/>
        <dbReference type="ChEBI" id="CHEBI:30616"/>
        <dbReference type="ChEBI" id="CHEBI:57986"/>
        <dbReference type="ChEBI" id="CHEBI:58210"/>
        <dbReference type="ChEBI" id="CHEBI:456216"/>
        <dbReference type="EC" id="2.7.1.26"/>
    </reaction>
</comment>
<dbReference type="PANTHER" id="PTHR22749:SF6">
    <property type="entry name" value="RIBOFLAVIN KINASE"/>
    <property type="match status" value="1"/>
</dbReference>
<dbReference type="SUPFAM" id="SSF82114">
    <property type="entry name" value="Riboflavin kinase-like"/>
    <property type="match status" value="1"/>
</dbReference>
<dbReference type="NCBIfam" id="NF004160">
    <property type="entry name" value="PRK05627.1-3"/>
    <property type="match status" value="1"/>
</dbReference>
<protein>
    <recommendedName>
        <fullName evidence="15">Riboflavin biosynthesis protein</fullName>
    </recommendedName>
    <domain>
        <recommendedName>
            <fullName evidence="15">Riboflavin kinase</fullName>
            <ecNumber evidence="15">2.7.1.26</ecNumber>
        </recommendedName>
        <alternativeName>
            <fullName evidence="15">Flavokinase</fullName>
        </alternativeName>
    </domain>
    <domain>
        <recommendedName>
            <fullName evidence="15">FMN adenylyltransferase</fullName>
            <ecNumber evidence="15">2.7.7.2</ecNumber>
        </recommendedName>
        <alternativeName>
            <fullName evidence="15">FAD pyrophosphorylase</fullName>
        </alternativeName>
        <alternativeName>
            <fullName evidence="15">FAD synthase</fullName>
        </alternativeName>
    </domain>
</protein>
<evidence type="ECO:0000256" key="9">
    <source>
        <dbReference type="ARBA" id="ARBA00022777"/>
    </source>
</evidence>
<dbReference type="EC" id="2.7.7.2" evidence="15"/>
<reference evidence="17 19" key="1">
    <citation type="submission" date="2020-06" db="EMBL/GenBank/DDBJ databases">
        <title>Anoxygenic phototrophic Chloroflexota member uses a Type I reaction center.</title>
        <authorList>
            <person name="Tsuji J.M."/>
            <person name="Shaw N.A."/>
            <person name="Nagashima S."/>
            <person name="Venkiteswaran J."/>
            <person name="Schiff S.L."/>
            <person name="Hanada S."/>
            <person name="Tank M."/>
            <person name="Neufeld J.D."/>
        </authorList>
    </citation>
    <scope>NUCLEOTIDE SEQUENCE [LARGE SCALE GENOMIC DNA]</scope>
    <source>
        <strain evidence="17">L227-S17</strain>
    </source>
</reference>
<evidence type="ECO:0000256" key="1">
    <source>
        <dbReference type="ARBA" id="ARBA00002121"/>
    </source>
</evidence>
<dbReference type="AlphaFoldDB" id="A0A8T7M5T4"/>
<dbReference type="InterPro" id="IPR014729">
    <property type="entry name" value="Rossmann-like_a/b/a_fold"/>
</dbReference>
<keyword evidence="8 15" id="KW-0547">Nucleotide-binding</keyword>
<dbReference type="PIRSF" id="PIRSF004491">
    <property type="entry name" value="FAD_Synth"/>
    <property type="match status" value="1"/>
</dbReference>
<dbReference type="InterPro" id="IPR015864">
    <property type="entry name" value="FAD_synthase"/>
</dbReference>
<dbReference type="Proteomes" id="UP001431572">
    <property type="component" value="Chromosome 2"/>
</dbReference>
<evidence type="ECO:0000256" key="8">
    <source>
        <dbReference type="ARBA" id="ARBA00022741"/>
    </source>
</evidence>
<accession>A0A8T7M5T4</accession>
<evidence type="ECO:0000256" key="13">
    <source>
        <dbReference type="ARBA" id="ARBA00047880"/>
    </source>
</evidence>
<sequence>MELLHDLYQLKQRDEKLIITIGAFDGVHVAHRALIAGAVMRAREQGVKSAVISFNPHPDTVVRPNYPMIYLTTLEDKAELIAEIGADYLIIQPFTTDFMQLTPEQFVEWLITPANVTEIHVGEDFVFGHKASGNIIKLREMGKQRGFHVHSLAPLEVGNEIVSSTSIRKLLIAGYVDHASRLLDRFHSVQGIVLHGAQRGRVIGFPTANIEIPSNFAIPGNGVYATITTILEGNRRHEYSSVTNIGVRPTFDNGSRSIETHLLDFSDDLYDKHLKVQFVAKLRDERKFSGIEEIRAQLQLDVMKGREVLAAHGHG</sequence>
<dbReference type="NCBIfam" id="NF004162">
    <property type="entry name" value="PRK05627.1-5"/>
    <property type="match status" value="1"/>
</dbReference>
<evidence type="ECO:0000256" key="15">
    <source>
        <dbReference type="PIRNR" id="PIRNR004491"/>
    </source>
</evidence>
<evidence type="ECO:0000256" key="4">
    <source>
        <dbReference type="ARBA" id="ARBA00022630"/>
    </source>
</evidence>
<comment type="similarity">
    <text evidence="15">Belongs to the ribF family.</text>
</comment>
<evidence type="ECO:0000313" key="18">
    <source>
        <dbReference type="EMBL" id="WJW69389.1"/>
    </source>
</evidence>
<dbReference type="NCBIfam" id="TIGR00083">
    <property type="entry name" value="ribF"/>
    <property type="match status" value="1"/>
</dbReference>
<dbReference type="Gene3D" id="2.40.30.30">
    <property type="entry name" value="Riboflavin kinase-like"/>
    <property type="match status" value="1"/>
</dbReference>
<keyword evidence="12" id="KW-0511">Multifunctional enzyme</keyword>
<comment type="catalytic activity">
    <reaction evidence="14 15">
        <text>FMN + ATP + H(+) = FAD + diphosphate</text>
        <dbReference type="Rhea" id="RHEA:17237"/>
        <dbReference type="ChEBI" id="CHEBI:15378"/>
        <dbReference type="ChEBI" id="CHEBI:30616"/>
        <dbReference type="ChEBI" id="CHEBI:33019"/>
        <dbReference type="ChEBI" id="CHEBI:57692"/>
        <dbReference type="ChEBI" id="CHEBI:58210"/>
        <dbReference type="EC" id="2.7.7.2"/>
    </reaction>
</comment>
<evidence type="ECO:0000256" key="2">
    <source>
        <dbReference type="ARBA" id="ARBA00004726"/>
    </source>
</evidence>
<dbReference type="GO" id="GO:0003919">
    <property type="term" value="F:FMN adenylyltransferase activity"/>
    <property type="evidence" value="ECO:0007669"/>
    <property type="project" value="UniProtKB-UniRule"/>
</dbReference>
<evidence type="ECO:0000256" key="5">
    <source>
        <dbReference type="ARBA" id="ARBA00022643"/>
    </source>
</evidence>
<evidence type="ECO:0000256" key="7">
    <source>
        <dbReference type="ARBA" id="ARBA00022695"/>
    </source>
</evidence>
<keyword evidence="10 15" id="KW-0274">FAD</keyword>
<dbReference type="PANTHER" id="PTHR22749">
    <property type="entry name" value="RIBOFLAVIN KINASE/FMN ADENYLYLTRANSFERASE"/>
    <property type="match status" value="1"/>
</dbReference>
<dbReference type="EMBL" id="JACATZ010000003">
    <property type="protein sequence ID" value="NWJ47477.1"/>
    <property type="molecule type" value="Genomic_DNA"/>
</dbReference>
<evidence type="ECO:0000259" key="16">
    <source>
        <dbReference type="SMART" id="SM00904"/>
    </source>
</evidence>
<dbReference type="EC" id="2.7.1.26" evidence="15"/>
<evidence type="ECO:0000313" key="20">
    <source>
        <dbReference type="Proteomes" id="UP001431572"/>
    </source>
</evidence>
<dbReference type="FunFam" id="2.40.30.30:FF:000003">
    <property type="entry name" value="Riboflavin biosynthesis protein"/>
    <property type="match status" value="1"/>
</dbReference>
<dbReference type="Pfam" id="PF01687">
    <property type="entry name" value="Flavokinase"/>
    <property type="match status" value="1"/>
</dbReference>
<keyword evidence="4 15" id="KW-0285">Flavoprotein</keyword>
<keyword evidence="6 15" id="KW-0808">Transferase</keyword>
<evidence type="ECO:0000256" key="11">
    <source>
        <dbReference type="ARBA" id="ARBA00022840"/>
    </source>
</evidence>
<organism evidence="17 19">
    <name type="scientific">Candidatus Chlorohelix allophototropha</name>
    <dbReference type="NCBI Taxonomy" id="3003348"/>
    <lineage>
        <taxon>Bacteria</taxon>
        <taxon>Bacillati</taxon>
        <taxon>Chloroflexota</taxon>
        <taxon>Chloroflexia</taxon>
        <taxon>Candidatus Chloroheliales</taxon>
        <taxon>Candidatus Chloroheliaceae</taxon>
        <taxon>Candidatus Chlorohelix</taxon>
    </lineage>
</organism>
<reference evidence="18" key="2">
    <citation type="journal article" date="2024" name="Nature">
        <title>Anoxygenic phototroph of the Chloroflexota uses a type I reaction centre.</title>
        <authorList>
            <person name="Tsuji J.M."/>
            <person name="Shaw N.A."/>
            <person name="Nagashima S."/>
            <person name="Venkiteswaran J.J."/>
            <person name="Schiff S.L."/>
            <person name="Watanabe T."/>
            <person name="Fukui M."/>
            <person name="Hanada S."/>
            <person name="Tank M."/>
            <person name="Neufeld J.D."/>
        </authorList>
    </citation>
    <scope>NUCLEOTIDE SEQUENCE</scope>
    <source>
        <strain evidence="18">L227-S17</strain>
    </source>
</reference>
<evidence type="ECO:0000256" key="12">
    <source>
        <dbReference type="ARBA" id="ARBA00023268"/>
    </source>
</evidence>
<evidence type="ECO:0000256" key="6">
    <source>
        <dbReference type="ARBA" id="ARBA00022679"/>
    </source>
</evidence>
<comment type="pathway">
    <text evidence="2 15">Cofactor biosynthesis; FAD biosynthesis; FAD from FMN: step 1/1.</text>
</comment>
<proteinExistence type="inferred from homology"/>
<dbReference type="InterPro" id="IPR015865">
    <property type="entry name" value="Riboflavin_kinase_bac/euk"/>
</dbReference>
<evidence type="ECO:0000313" key="19">
    <source>
        <dbReference type="Proteomes" id="UP000521676"/>
    </source>
</evidence>
<dbReference type="FunFam" id="3.40.50.620:FF:000021">
    <property type="entry name" value="Riboflavin biosynthesis protein"/>
    <property type="match status" value="1"/>
</dbReference>
<evidence type="ECO:0000256" key="3">
    <source>
        <dbReference type="ARBA" id="ARBA00005201"/>
    </source>
</evidence>
<dbReference type="EMBL" id="CP128400">
    <property type="protein sequence ID" value="WJW69389.1"/>
    <property type="molecule type" value="Genomic_DNA"/>
</dbReference>
<dbReference type="InterPro" id="IPR023468">
    <property type="entry name" value="Riboflavin_kinase"/>
</dbReference>
<dbReference type="SUPFAM" id="SSF52374">
    <property type="entry name" value="Nucleotidylyl transferase"/>
    <property type="match status" value="1"/>
</dbReference>
<keyword evidence="9 15" id="KW-0418">Kinase</keyword>
<gene>
    <name evidence="17" type="ORF">HXX08_16580</name>
    <name evidence="18" type="ORF">OZ401_002997</name>
</gene>
<dbReference type="GO" id="GO:0008531">
    <property type="term" value="F:riboflavin kinase activity"/>
    <property type="evidence" value="ECO:0007669"/>
    <property type="project" value="UniProtKB-UniRule"/>
</dbReference>
<dbReference type="Pfam" id="PF06574">
    <property type="entry name" value="FAD_syn"/>
    <property type="match status" value="1"/>
</dbReference>
<dbReference type="RefSeq" id="WP_341471277.1">
    <property type="nucleotide sequence ID" value="NZ_CP128400.1"/>
</dbReference>
<dbReference type="GO" id="GO:0009398">
    <property type="term" value="P:FMN biosynthetic process"/>
    <property type="evidence" value="ECO:0007669"/>
    <property type="project" value="UniProtKB-UniRule"/>
</dbReference>
<dbReference type="Gene3D" id="3.40.50.620">
    <property type="entry name" value="HUPs"/>
    <property type="match status" value="1"/>
</dbReference>
<keyword evidence="20" id="KW-1185">Reference proteome</keyword>
<dbReference type="InterPro" id="IPR002606">
    <property type="entry name" value="Riboflavin_kinase_bac"/>
</dbReference>
<feature type="domain" description="Riboflavin kinase" evidence="16">
    <location>
        <begin position="182"/>
        <end position="310"/>
    </location>
</feature>
<dbReference type="InterPro" id="IPR023465">
    <property type="entry name" value="Riboflavin_kinase_dom_sf"/>
</dbReference>
<keyword evidence="11 15" id="KW-0067">ATP-binding</keyword>